<comment type="caution">
    <text evidence="6">The sequence shown here is derived from an EMBL/GenBank/DDBJ whole genome shotgun (WGS) entry which is preliminary data.</text>
</comment>
<dbReference type="RefSeq" id="WP_125127991.1">
    <property type="nucleotide sequence ID" value="NZ_RHJS01000002.1"/>
</dbReference>
<dbReference type="InterPro" id="IPR028082">
    <property type="entry name" value="Peripla_BP_I"/>
</dbReference>
<keyword evidence="3 4" id="KW-0732">Signal</keyword>
<evidence type="ECO:0000256" key="4">
    <source>
        <dbReference type="SAM" id="SignalP"/>
    </source>
</evidence>
<keyword evidence="7" id="KW-1185">Reference proteome</keyword>
<dbReference type="AlphaFoldDB" id="A0A3R8JNN7"/>
<dbReference type="EMBL" id="RHJS01000002">
    <property type="protein sequence ID" value="RRK32529.1"/>
    <property type="molecule type" value="Genomic_DNA"/>
</dbReference>
<protein>
    <recommendedName>
        <fullName evidence="5">Periplasmic binding protein domain-containing protein</fullName>
    </recommendedName>
</protein>
<accession>A0A3R8JNN7</accession>
<comment type="subcellular location">
    <subcellularLocation>
        <location evidence="1">Cell envelope</location>
    </subcellularLocation>
</comment>
<evidence type="ECO:0000256" key="3">
    <source>
        <dbReference type="ARBA" id="ARBA00022729"/>
    </source>
</evidence>
<feature type="domain" description="Periplasmic binding protein" evidence="5">
    <location>
        <begin position="52"/>
        <end position="310"/>
    </location>
</feature>
<dbReference type="GO" id="GO:0030246">
    <property type="term" value="F:carbohydrate binding"/>
    <property type="evidence" value="ECO:0007669"/>
    <property type="project" value="UniProtKB-ARBA"/>
</dbReference>
<dbReference type="PANTHER" id="PTHR46847">
    <property type="entry name" value="D-ALLOSE-BINDING PERIPLASMIC PROTEIN-RELATED"/>
    <property type="match status" value="1"/>
</dbReference>
<proteinExistence type="inferred from homology"/>
<evidence type="ECO:0000313" key="7">
    <source>
        <dbReference type="Proteomes" id="UP000274920"/>
    </source>
</evidence>
<dbReference type="GO" id="GO:0030313">
    <property type="term" value="C:cell envelope"/>
    <property type="evidence" value="ECO:0007669"/>
    <property type="project" value="UniProtKB-SubCell"/>
</dbReference>
<feature type="chain" id="PRO_5038862453" description="Periplasmic binding protein domain-containing protein" evidence="4">
    <location>
        <begin position="23"/>
        <end position="346"/>
    </location>
</feature>
<evidence type="ECO:0000256" key="1">
    <source>
        <dbReference type="ARBA" id="ARBA00004196"/>
    </source>
</evidence>
<evidence type="ECO:0000259" key="5">
    <source>
        <dbReference type="Pfam" id="PF13407"/>
    </source>
</evidence>
<dbReference type="Gene3D" id="3.40.50.2300">
    <property type="match status" value="2"/>
</dbReference>
<dbReference type="InterPro" id="IPR025997">
    <property type="entry name" value="SBP_2_dom"/>
</dbReference>
<dbReference type="PANTHER" id="PTHR46847:SF1">
    <property type="entry name" value="D-ALLOSE-BINDING PERIPLASMIC PROTEIN-RELATED"/>
    <property type="match status" value="1"/>
</dbReference>
<gene>
    <name evidence="6" type="ORF">EBB54_15060</name>
</gene>
<evidence type="ECO:0000313" key="6">
    <source>
        <dbReference type="EMBL" id="RRK32529.1"/>
    </source>
</evidence>
<sequence length="346" mass="37151">MKKKKMLSMLLAVMMVSGLIFTGCGSKGEGPADSVGSGDSGEDGKEDGGYVIGFANASVSNSWRVKMRDMLIEEAEKLGVEIVETDAHDDANTMNSNIEAMLQKDLDAILITPCVEDAVNPGIEAAFEKGIPVILFDRTATTEDYTHYVGWTDENNGAACAQLLVDALTEKYGEPKGNIIALDSIAGSGTDNGQKAGQEKVFSQYPDIKIVDRQYTDFEASKGKSCMEDFLSKYGPGEIDGVISQDGGVTLAAMDAIKEAGREKDGIFIVNADGINGIAKMVKDGTCVGFTQFPCAASVEALHLAIETLEGRDPEEKDVTKDPIVVTKDNIDEYVIEDGDDFDWTY</sequence>
<organism evidence="6 7">
    <name type="scientific">Schaedlerella arabinosiphila</name>
    <dbReference type="NCBI Taxonomy" id="2044587"/>
    <lineage>
        <taxon>Bacteria</taxon>
        <taxon>Bacillati</taxon>
        <taxon>Bacillota</taxon>
        <taxon>Clostridia</taxon>
        <taxon>Lachnospirales</taxon>
        <taxon>Lachnospiraceae</taxon>
        <taxon>Schaedlerella</taxon>
    </lineage>
</organism>
<evidence type="ECO:0000256" key="2">
    <source>
        <dbReference type="ARBA" id="ARBA00007639"/>
    </source>
</evidence>
<feature type="signal peptide" evidence="4">
    <location>
        <begin position="1"/>
        <end position="22"/>
    </location>
</feature>
<comment type="similarity">
    <text evidence="2">Belongs to the bacterial solute-binding protein 2 family.</text>
</comment>
<dbReference type="Proteomes" id="UP000274920">
    <property type="component" value="Unassembled WGS sequence"/>
</dbReference>
<name>A0A3R8JNN7_9FIRM</name>
<dbReference type="SUPFAM" id="SSF53822">
    <property type="entry name" value="Periplasmic binding protein-like I"/>
    <property type="match status" value="1"/>
</dbReference>
<dbReference type="PROSITE" id="PS51257">
    <property type="entry name" value="PROKAR_LIPOPROTEIN"/>
    <property type="match status" value="1"/>
</dbReference>
<reference evidence="6" key="1">
    <citation type="submission" date="2018-10" db="EMBL/GenBank/DDBJ databases">
        <title>Schaedlerella arabinophila gen. nov. sp. nov., isolated from the mouse intestinal tract and comparative analysis with the genome of the closely related altered Schaedler flora strain ASF502.</title>
        <authorList>
            <person name="Miyake S."/>
            <person name="Soh M."/>
            <person name="Seedorf H."/>
        </authorList>
    </citation>
    <scope>NUCLEOTIDE SEQUENCE [LARGE SCALE GENOMIC DNA]</scope>
    <source>
        <strain evidence="6">DSM 106076</strain>
    </source>
</reference>
<dbReference type="Pfam" id="PF13407">
    <property type="entry name" value="Peripla_BP_4"/>
    <property type="match status" value="1"/>
</dbReference>